<organism evidence="1 2">
    <name type="scientific">Symbiodinium natans</name>
    <dbReference type="NCBI Taxonomy" id="878477"/>
    <lineage>
        <taxon>Eukaryota</taxon>
        <taxon>Sar</taxon>
        <taxon>Alveolata</taxon>
        <taxon>Dinophyceae</taxon>
        <taxon>Suessiales</taxon>
        <taxon>Symbiodiniaceae</taxon>
        <taxon>Symbiodinium</taxon>
    </lineage>
</organism>
<dbReference type="EMBL" id="CAJNDS010002524">
    <property type="protein sequence ID" value="CAE7511557.1"/>
    <property type="molecule type" value="Genomic_DNA"/>
</dbReference>
<proteinExistence type="predicted"/>
<evidence type="ECO:0000313" key="1">
    <source>
        <dbReference type="EMBL" id="CAE7511557.1"/>
    </source>
</evidence>
<dbReference type="Proteomes" id="UP000604046">
    <property type="component" value="Unassembled WGS sequence"/>
</dbReference>
<name>A0A812T5P3_9DINO</name>
<gene>
    <name evidence="1" type="ORF">SNAT2548_LOCUS28638</name>
</gene>
<evidence type="ECO:0000313" key="2">
    <source>
        <dbReference type="Proteomes" id="UP000604046"/>
    </source>
</evidence>
<comment type="caution">
    <text evidence="1">The sequence shown here is derived from an EMBL/GenBank/DDBJ whole genome shotgun (WGS) entry which is preliminary data.</text>
</comment>
<sequence>MSPQLKDKNGSARCVWQLACDSGCNHDLRKLPQNATRKAKPARGECVGRPQLPTDLDGYSQGALLMACAKGLRWTLALRLLPWPKPAGLTDR</sequence>
<accession>A0A812T5P3</accession>
<dbReference type="AlphaFoldDB" id="A0A812T5P3"/>
<reference evidence="1" key="1">
    <citation type="submission" date="2021-02" db="EMBL/GenBank/DDBJ databases">
        <authorList>
            <person name="Dougan E. K."/>
            <person name="Rhodes N."/>
            <person name="Thang M."/>
            <person name="Chan C."/>
        </authorList>
    </citation>
    <scope>NUCLEOTIDE SEQUENCE</scope>
</reference>
<keyword evidence="2" id="KW-1185">Reference proteome</keyword>
<protein>
    <submittedName>
        <fullName evidence="1">Uncharacterized protein</fullName>
    </submittedName>
</protein>